<evidence type="ECO:0000256" key="1">
    <source>
        <dbReference type="SAM" id="Phobius"/>
    </source>
</evidence>
<evidence type="ECO:0000313" key="2">
    <source>
        <dbReference type="EMBL" id="MFD1737501.1"/>
    </source>
</evidence>
<protein>
    <submittedName>
        <fullName evidence="2">Uncharacterized protein</fullName>
    </submittedName>
</protein>
<keyword evidence="1" id="KW-0472">Membrane</keyword>
<reference evidence="3" key="1">
    <citation type="journal article" date="2019" name="Int. J. Syst. Evol. Microbiol.">
        <title>The Global Catalogue of Microorganisms (GCM) 10K type strain sequencing project: providing services to taxonomists for standard genome sequencing and annotation.</title>
        <authorList>
            <consortium name="The Broad Institute Genomics Platform"/>
            <consortium name="The Broad Institute Genome Sequencing Center for Infectious Disease"/>
            <person name="Wu L."/>
            <person name="Ma J."/>
        </authorList>
    </citation>
    <scope>NUCLEOTIDE SEQUENCE [LARGE SCALE GENOMIC DNA]</scope>
    <source>
        <strain evidence="3">CCUG 49339</strain>
    </source>
</reference>
<sequence>MPMEQETITLLKGGFSVVMVISVLITVVLWYRFRKGRLTLHFAFIFTLFHFLTLSTAIHSAIQTISYDFLMVEDGMTTIHPMASEEISLKLGATGVIWGTSMVCLLISIILFSLSSKVKY</sequence>
<feature type="transmembrane region" description="Helical" evidence="1">
    <location>
        <begin position="91"/>
        <end position="114"/>
    </location>
</feature>
<dbReference type="Proteomes" id="UP001597214">
    <property type="component" value="Unassembled WGS sequence"/>
</dbReference>
<organism evidence="2 3">
    <name type="scientific">Bacillus salitolerans</name>
    <dbReference type="NCBI Taxonomy" id="1437434"/>
    <lineage>
        <taxon>Bacteria</taxon>
        <taxon>Bacillati</taxon>
        <taxon>Bacillota</taxon>
        <taxon>Bacilli</taxon>
        <taxon>Bacillales</taxon>
        <taxon>Bacillaceae</taxon>
        <taxon>Bacillus</taxon>
    </lineage>
</organism>
<keyword evidence="1" id="KW-0812">Transmembrane</keyword>
<name>A0ABW4LSQ0_9BACI</name>
<proteinExistence type="predicted"/>
<gene>
    <name evidence="2" type="ORF">ACFSCX_13150</name>
</gene>
<feature type="transmembrane region" description="Helical" evidence="1">
    <location>
        <begin position="38"/>
        <end position="62"/>
    </location>
</feature>
<comment type="caution">
    <text evidence="2">The sequence shown here is derived from an EMBL/GenBank/DDBJ whole genome shotgun (WGS) entry which is preliminary data.</text>
</comment>
<accession>A0ABW4LSQ0</accession>
<dbReference type="EMBL" id="JBHUEM010000020">
    <property type="protein sequence ID" value="MFD1737501.1"/>
    <property type="molecule type" value="Genomic_DNA"/>
</dbReference>
<evidence type="ECO:0000313" key="3">
    <source>
        <dbReference type="Proteomes" id="UP001597214"/>
    </source>
</evidence>
<dbReference type="RefSeq" id="WP_377928705.1">
    <property type="nucleotide sequence ID" value="NZ_JBHUEM010000020.1"/>
</dbReference>
<keyword evidence="3" id="KW-1185">Reference proteome</keyword>
<keyword evidence="1" id="KW-1133">Transmembrane helix</keyword>
<feature type="transmembrane region" description="Helical" evidence="1">
    <location>
        <begin position="12"/>
        <end position="31"/>
    </location>
</feature>